<dbReference type="PANTHER" id="PTHR39535">
    <property type="entry name" value="SPORULATION-DELAYING PROTEIN SDPB"/>
    <property type="match status" value="1"/>
</dbReference>
<dbReference type="GO" id="GO:0012505">
    <property type="term" value="C:endomembrane system"/>
    <property type="evidence" value="ECO:0007669"/>
    <property type="project" value="UniProtKB-SubCell"/>
</dbReference>
<feature type="transmembrane region" description="Helical" evidence="5">
    <location>
        <begin position="122"/>
        <end position="142"/>
    </location>
</feature>
<dbReference type="InterPro" id="IPR052964">
    <property type="entry name" value="Sporulation_signal_mat"/>
</dbReference>
<dbReference type="EMBL" id="PFBW01000124">
    <property type="protein sequence ID" value="PIR77377.1"/>
    <property type="molecule type" value="Genomic_DNA"/>
</dbReference>
<evidence type="ECO:0000313" key="8">
    <source>
        <dbReference type="Proteomes" id="UP000228528"/>
    </source>
</evidence>
<dbReference type="AlphaFoldDB" id="A0A2M6P102"/>
<feature type="transmembrane region" description="Helical" evidence="5">
    <location>
        <begin position="21"/>
        <end position="42"/>
    </location>
</feature>
<feature type="transmembrane region" description="Helical" evidence="5">
    <location>
        <begin position="214"/>
        <end position="234"/>
    </location>
</feature>
<dbReference type="InterPro" id="IPR053934">
    <property type="entry name" value="HTTM_dom"/>
</dbReference>
<feature type="transmembrane region" description="Helical" evidence="5">
    <location>
        <begin position="246"/>
        <end position="269"/>
    </location>
</feature>
<accession>A0A2M6P102</accession>
<evidence type="ECO:0000256" key="4">
    <source>
        <dbReference type="ARBA" id="ARBA00023136"/>
    </source>
</evidence>
<dbReference type="Proteomes" id="UP000228528">
    <property type="component" value="Unassembled WGS sequence"/>
</dbReference>
<name>A0A2M6P102_9BACT</name>
<keyword evidence="2 5" id="KW-0812">Transmembrane</keyword>
<dbReference type="PANTHER" id="PTHR39535:SF2">
    <property type="entry name" value="HTTM DOMAIN-CONTAINING PROTEIN"/>
    <property type="match status" value="1"/>
</dbReference>
<dbReference type="InterPro" id="IPR011020">
    <property type="entry name" value="HTTM-like"/>
</dbReference>
<dbReference type="SMART" id="SM00752">
    <property type="entry name" value="HTTM"/>
    <property type="match status" value="1"/>
</dbReference>
<gene>
    <name evidence="7" type="ORF">COU30_02800</name>
</gene>
<feature type="transmembrane region" description="Helical" evidence="5">
    <location>
        <begin position="415"/>
        <end position="437"/>
    </location>
</feature>
<feature type="transmembrane region" description="Helical" evidence="5">
    <location>
        <begin position="371"/>
        <end position="395"/>
    </location>
</feature>
<keyword evidence="3 5" id="KW-1133">Transmembrane helix</keyword>
<evidence type="ECO:0000256" key="1">
    <source>
        <dbReference type="ARBA" id="ARBA00004127"/>
    </source>
</evidence>
<reference evidence="8" key="1">
    <citation type="submission" date="2017-09" db="EMBL/GenBank/DDBJ databases">
        <title>Depth-based differentiation of microbial function through sediment-hosted aquifers and enrichment of novel symbionts in the deep terrestrial subsurface.</title>
        <authorList>
            <person name="Probst A.J."/>
            <person name="Ladd B."/>
            <person name="Jarett J.K."/>
            <person name="Geller-Mcgrath D.E."/>
            <person name="Sieber C.M.K."/>
            <person name="Emerson J.B."/>
            <person name="Anantharaman K."/>
            <person name="Thomas B.C."/>
            <person name="Malmstrom R."/>
            <person name="Stieglmeier M."/>
            <person name="Klingl A."/>
            <person name="Woyke T."/>
            <person name="Ryan C.M."/>
            <person name="Banfield J.F."/>
        </authorList>
    </citation>
    <scope>NUCLEOTIDE SEQUENCE [LARGE SCALE GENOMIC DNA]</scope>
</reference>
<feature type="transmembrane region" description="Helical" evidence="5">
    <location>
        <begin position="72"/>
        <end position="93"/>
    </location>
</feature>
<comment type="caution">
    <text evidence="7">The sequence shown here is derived from an EMBL/GenBank/DDBJ whole genome shotgun (WGS) entry which is preliminary data.</text>
</comment>
<comment type="subcellular location">
    <subcellularLocation>
        <location evidence="1">Endomembrane system</location>
        <topology evidence="1">Multi-pass membrane protein</topology>
    </subcellularLocation>
</comment>
<keyword evidence="4 5" id="KW-0472">Membrane</keyword>
<organism evidence="7 8">
    <name type="scientific">Candidatus Magasanikbacteria bacterium CG10_big_fil_rev_8_21_14_0_10_38_6</name>
    <dbReference type="NCBI Taxonomy" id="1974647"/>
    <lineage>
        <taxon>Bacteria</taxon>
        <taxon>Candidatus Magasanikiibacteriota</taxon>
    </lineage>
</organism>
<protein>
    <recommendedName>
        <fullName evidence="6">HTTM-like domain-containing protein</fullName>
    </recommendedName>
</protein>
<proteinExistence type="predicted"/>
<feature type="domain" description="HTTM-like" evidence="6">
    <location>
        <begin position="8"/>
        <end position="282"/>
    </location>
</feature>
<evidence type="ECO:0000256" key="5">
    <source>
        <dbReference type="SAM" id="Phobius"/>
    </source>
</evidence>
<feature type="transmembrane region" description="Helical" evidence="5">
    <location>
        <begin position="154"/>
        <end position="178"/>
    </location>
</feature>
<dbReference type="Pfam" id="PF05090">
    <property type="entry name" value="HTTM"/>
    <property type="match status" value="1"/>
</dbReference>
<evidence type="ECO:0000256" key="3">
    <source>
        <dbReference type="ARBA" id="ARBA00022989"/>
    </source>
</evidence>
<evidence type="ECO:0000256" key="2">
    <source>
        <dbReference type="ARBA" id="ARBA00022692"/>
    </source>
</evidence>
<sequence length="592" mass="68751">MPKLIKDLFAIDVRTLALFRIGLGVLLLADLVGRSFDLVAFYTDRGVLPRAVYLAEFAHSYTWSIHLLNGQWWWQAVLFLLAGVCALCLLFGYHTRKMTVISWFFLTSLQYRNPMILQGGDALLRMLLFWAMFLPLGAYYSVDAALQKQPHTERFILSWGTVAILVQVGIVYWFTTALKQGIQWIPDGTAVYYALMIDQFVTPFGLWLRQFPLVMQGLTYFVFALEFSALWLLFPVVKTVRIRTVGIVLLLLMHLGFSVSLSLGLFPFVDMLAILLFVPGDFWDWIGEKLKKPGAESLRLYHDSDCGFCTKMAHIIIVFLGFSPDVSRAAQSEHYLYTLMKQHHSWIVVAPTGEVCYEFRAFVVLCRYSPLFFWLAPLLSVSFVHAIGTKSYALVRNHRSYLSRMSALFFPYQQVRFSLGIFFSGIVLMCLSLVLWWNIADMVQTTSKILPIVRATVLTLHLDQKWNMFAPYPRTDDGWYVIEGVLKDGTVVDVFHGREEQPSYEKPALVSAEYKNRYWRKYLMSLSSQQYIQRRLYYGQYLCRTWNIQATGDKQLATFRIYFFQETTKDDYRVQEPTQRQLWRHDCFSTDL</sequence>
<evidence type="ECO:0000259" key="6">
    <source>
        <dbReference type="SMART" id="SM00752"/>
    </source>
</evidence>
<evidence type="ECO:0000313" key="7">
    <source>
        <dbReference type="EMBL" id="PIR77377.1"/>
    </source>
</evidence>